<dbReference type="AlphaFoldDB" id="T1A5N4"/>
<evidence type="ECO:0000256" key="2">
    <source>
        <dbReference type="ARBA" id="ARBA00022475"/>
    </source>
</evidence>
<evidence type="ECO:0000256" key="4">
    <source>
        <dbReference type="ARBA" id="ARBA00022989"/>
    </source>
</evidence>
<gene>
    <name evidence="8" type="ORF">B2A_11843</name>
</gene>
<evidence type="ECO:0000313" key="8">
    <source>
        <dbReference type="EMBL" id="EQD37145.1"/>
    </source>
</evidence>
<dbReference type="GO" id="GO:0009055">
    <property type="term" value="F:electron transfer activity"/>
    <property type="evidence" value="ECO:0007669"/>
    <property type="project" value="InterPro"/>
</dbReference>
<comment type="subcellular location">
    <subcellularLocation>
        <location evidence="1">Cell membrane</location>
        <topology evidence="1">Multi-pass membrane protein</topology>
    </subcellularLocation>
</comment>
<feature type="transmembrane region" description="Helical" evidence="6">
    <location>
        <begin position="20"/>
        <end position="41"/>
    </location>
</feature>
<name>T1A5N4_9ZZZZ</name>
<feature type="transmembrane region" description="Helical" evidence="6">
    <location>
        <begin position="56"/>
        <end position="78"/>
    </location>
</feature>
<dbReference type="InterPro" id="IPR011577">
    <property type="entry name" value="Cyt_b561_bac/Ni-Hgenase"/>
</dbReference>
<reference evidence="8" key="1">
    <citation type="submission" date="2013-08" db="EMBL/GenBank/DDBJ databases">
        <authorList>
            <person name="Mendez C."/>
            <person name="Richter M."/>
            <person name="Ferrer M."/>
            <person name="Sanchez J."/>
        </authorList>
    </citation>
    <scope>NUCLEOTIDE SEQUENCE</scope>
</reference>
<keyword evidence="3 6" id="KW-0812">Transmembrane</keyword>
<dbReference type="GO" id="GO:0005886">
    <property type="term" value="C:plasma membrane"/>
    <property type="evidence" value="ECO:0007669"/>
    <property type="project" value="UniProtKB-SubCell"/>
</dbReference>
<keyword evidence="4 6" id="KW-1133">Transmembrane helix</keyword>
<reference evidence="8" key="2">
    <citation type="journal article" date="2014" name="ISME J.">
        <title>Microbial stratification in low pH oxic and suboxic macroscopic growths along an acid mine drainage.</title>
        <authorList>
            <person name="Mendez-Garcia C."/>
            <person name="Mesa V."/>
            <person name="Sprenger R.R."/>
            <person name="Richter M."/>
            <person name="Diez M.S."/>
            <person name="Solano J."/>
            <person name="Bargiela R."/>
            <person name="Golyshina O.V."/>
            <person name="Manteca A."/>
            <person name="Ramos J.L."/>
            <person name="Gallego J.R."/>
            <person name="Llorente I."/>
            <person name="Martins Dos Santos V.A."/>
            <person name="Jensen O.N."/>
            <person name="Pelaez A.I."/>
            <person name="Sanchez J."/>
            <person name="Ferrer M."/>
        </authorList>
    </citation>
    <scope>NUCLEOTIDE SEQUENCE</scope>
</reference>
<proteinExistence type="predicted"/>
<evidence type="ECO:0000256" key="6">
    <source>
        <dbReference type="SAM" id="Phobius"/>
    </source>
</evidence>
<accession>T1A5N4</accession>
<dbReference type="GO" id="GO:0022904">
    <property type="term" value="P:respiratory electron transport chain"/>
    <property type="evidence" value="ECO:0007669"/>
    <property type="project" value="InterPro"/>
</dbReference>
<feature type="non-terminal residue" evidence="8">
    <location>
        <position position="97"/>
    </location>
</feature>
<evidence type="ECO:0000256" key="1">
    <source>
        <dbReference type="ARBA" id="ARBA00004651"/>
    </source>
</evidence>
<evidence type="ECO:0000256" key="3">
    <source>
        <dbReference type="ARBA" id="ARBA00022692"/>
    </source>
</evidence>
<sequence>MYNPDETLKSPAQVAAQHQYDGFSILLHWITVVLVACLWTLGQSLSFFPKGAPREAALSVHILLGMTLGATLLVRIGWRAGAGRRLPPADSGWQGQL</sequence>
<dbReference type="Gene3D" id="1.20.950.20">
    <property type="entry name" value="Transmembrane di-heme cytochromes, Chain C"/>
    <property type="match status" value="1"/>
</dbReference>
<keyword evidence="5 6" id="KW-0472">Membrane</keyword>
<dbReference type="SUPFAM" id="SSF81342">
    <property type="entry name" value="Transmembrane di-heme cytochromes"/>
    <property type="match status" value="1"/>
</dbReference>
<protein>
    <submittedName>
        <fullName evidence="8">Cytochrome B561</fullName>
    </submittedName>
</protein>
<dbReference type="Pfam" id="PF01292">
    <property type="entry name" value="Ni_hydr_CYTB"/>
    <property type="match status" value="1"/>
</dbReference>
<organism evidence="8">
    <name type="scientific">mine drainage metagenome</name>
    <dbReference type="NCBI Taxonomy" id="410659"/>
    <lineage>
        <taxon>unclassified sequences</taxon>
        <taxon>metagenomes</taxon>
        <taxon>ecological metagenomes</taxon>
    </lineage>
</organism>
<dbReference type="InterPro" id="IPR016174">
    <property type="entry name" value="Di-haem_cyt_TM"/>
</dbReference>
<feature type="domain" description="Cytochrome b561 bacterial/Ni-hydrogenase" evidence="7">
    <location>
        <begin position="20"/>
        <end position="79"/>
    </location>
</feature>
<dbReference type="EMBL" id="AUZZ01008561">
    <property type="protein sequence ID" value="EQD37145.1"/>
    <property type="molecule type" value="Genomic_DNA"/>
</dbReference>
<comment type="caution">
    <text evidence="8">The sequence shown here is derived from an EMBL/GenBank/DDBJ whole genome shotgun (WGS) entry which is preliminary data.</text>
</comment>
<evidence type="ECO:0000256" key="5">
    <source>
        <dbReference type="ARBA" id="ARBA00023136"/>
    </source>
</evidence>
<keyword evidence="2" id="KW-1003">Cell membrane</keyword>
<evidence type="ECO:0000259" key="7">
    <source>
        <dbReference type="Pfam" id="PF01292"/>
    </source>
</evidence>